<feature type="non-terminal residue" evidence="1">
    <location>
        <position position="1"/>
    </location>
</feature>
<evidence type="ECO:0000313" key="1">
    <source>
        <dbReference type="EMBL" id="KAF2888560.1"/>
    </source>
</evidence>
<organism evidence="1 2">
    <name type="scientific">Ignelater luminosus</name>
    <name type="common">Cucubano</name>
    <name type="synonym">Pyrophorus luminosus</name>
    <dbReference type="NCBI Taxonomy" id="2038154"/>
    <lineage>
        <taxon>Eukaryota</taxon>
        <taxon>Metazoa</taxon>
        <taxon>Ecdysozoa</taxon>
        <taxon>Arthropoda</taxon>
        <taxon>Hexapoda</taxon>
        <taxon>Insecta</taxon>
        <taxon>Pterygota</taxon>
        <taxon>Neoptera</taxon>
        <taxon>Endopterygota</taxon>
        <taxon>Coleoptera</taxon>
        <taxon>Polyphaga</taxon>
        <taxon>Elateriformia</taxon>
        <taxon>Elateroidea</taxon>
        <taxon>Elateridae</taxon>
        <taxon>Agrypninae</taxon>
        <taxon>Pyrophorini</taxon>
        <taxon>Ignelater</taxon>
    </lineage>
</organism>
<protein>
    <submittedName>
        <fullName evidence="1">Uncharacterized protein</fullName>
    </submittedName>
</protein>
<evidence type="ECO:0000313" key="2">
    <source>
        <dbReference type="Proteomes" id="UP000801492"/>
    </source>
</evidence>
<dbReference type="Proteomes" id="UP000801492">
    <property type="component" value="Unassembled WGS sequence"/>
</dbReference>
<proteinExistence type="predicted"/>
<comment type="caution">
    <text evidence="1">The sequence shown here is derived from an EMBL/GenBank/DDBJ whole genome shotgun (WGS) entry which is preliminary data.</text>
</comment>
<name>A0A8K0CJT7_IGNLU</name>
<keyword evidence="2" id="KW-1185">Reference proteome</keyword>
<sequence>SHIRELEYRKILKCRRETKQNSEVCAFEIPPTNYDADYCTGLINCPTTKITEPPLMKQTSDDGLKKMITDVPQEIDILKLELRFLVYLGNEFLADTNVTASTPGGFSIEFHSKGIPLVLRCHLRGTHR</sequence>
<reference evidence="1" key="1">
    <citation type="submission" date="2019-08" db="EMBL/GenBank/DDBJ databases">
        <title>The genome of the North American firefly Photinus pyralis.</title>
        <authorList>
            <consortium name="Photinus pyralis genome working group"/>
            <person name="Fallon T.R."/>
            <person name="Sander Lower S.E."/>
            <person name="Weng J.-K."/>
        </authorList>
    </citation>
    <scope>NUCLEOTIDE SEQUENCE</scope>
    <source>
        <strain evidence="1">TRF0915ILg1</strain>
        <tissue evidence="1">Whole body</tissue>
    </source>
</reference>
<dbReference type="AlphaFoldDB" id="A0A8K0CJT7"/>
<dbReference type="PANTHER" id="PTHR46409">
    <property type="entry name" value="HTH PSQ-TYPE DOMAIN-CONTAINING PROTEIN"/>
    <property type="match status" value="1"/>
</dbReference>
<gene>
    <name evidence="1" type="ORF">ILUMI_17613</name>
</gene>
<dbReference type="PANTHER" id="PTHR46409:SF1">
    <property type="entry name" value="HTH PSQ-TYPE DOMAIN-CONTAINING PROTEIN"/>
    <property type="match status" value="1"/>
</dbReference>
<dbReference type="EMBL" id="VTPC01076082">
    <property type="protein sequence ID" value="KAF2888560.1"/>
    <property type="molecule type" value="Genomic_DNA"/>
</dbReference>
<accession>A0A8K0CJT7</accession>